<accession>R9GV85</accession>
<dbReference type="SUPFAM" id="SSF46785">
    <property type="entry name" value="Winged helix' DNA-binding domain"/>
    <property type="match status" value="1"/>
</dbReference>
<evidence type="ECO:0008006" key="3">
    <source>
        <dbReference type="Google" id="ProtNLM"/>
    </source>
</evidence>
<dbReference type="InterPro" id="IPR036390">
    <property type="entry name" value="WH_DNA-bd_sf"/>
</dbReference>
<reference evidence="1 2" key="1">
    <citation type="journal article" date="2013" name="Genome Announc.">
        <title>Draft Genome Sequence of Arcticibacter svalbardensis Strain MN12-7T, a Member of the Family Sphingobacteriaceae Isolated from an Arctic Soil Sample.</title>
        <authorList>
            <person name="Shivaji S."/>
            <person name="Ara S."/>
            <person name="Prasad S."/>
            <person name="Manasa B.P."/>
            <person name="Begum Z."/>
            <person name="Singh A."/>
            <person name="Kumar Pinnaka A."/>
        </authorList>
    </citation>
    <scope>NUCLEOTIDE SEQUENCE [LARGE SCALE GENOMIC DNA]</scope>
    <source>
        <strain evidence="1 2">MN12-7</strain>
    </source>
</reference>
<gene>
    <name evidence="1" type="ORF">ADIARSV_1060</name>
</gene>
<protein>
    <recommendedName>
        <fullName evidence="3">Transcriptional regulator</fullName>
    </recommendedName>
</protein>
<dbReference type="Proteomes" id="UP000014174">
    <property type="component" value="Unassembled WGS sequence"/>
</dbReference>
<dbReference type="EMBL" id="AQPN01000043">
    <property type="protein sequence ID" value="EOR95747.1"/>
    <property type="molecule type" value="Genomic_DNA"/>
</dbReference>
<dbReference type="STRING" id="1150600.ADIARSV_1060"/>
<evidence type="ECO:0000313" key="2">
    <source>
        <dbReference type="Proteomes" id="UP000014174"/>
    </source>
</evidence>
<dbReference type="AlphaFoldDB" id="R9GV85"/>
<sequence>MTGEGARQQLIKLTEEGLIKATSISNGVGRPMQIYELTEHGNTYFPNNHAELSVELLNAIKDELGEEALGLVLITREKQAVKRYMEVLKDYQGLENILKSYTAIRCIEGYMAECIKESDHVYTLLENHCPIGAASSACSGFCHSDMRILQQILGENVQIIQDHTIAKGQRVCSYTITRLQY</sequence>
<proteinExistence type="predicted"/>
<organism evidence="1 2">
    <name type="scientific">Arcticibacter svalbardensis MN12-7</name>
    <dbReference type="NCBI Taxonomy" id="1150600"/>
    <lineage>
        <taxon>Bacteria</taxon>
        <taxon>Pseudomonadati</taxon>
        <taxon>Bacteroidota</taxon>
        <taxon>Sphingobacteriia</taxon>
        <taxon>Sphingobacteriales</taxon>
        <taxon>Sphingobacteriaceae</taxon>
        <taxon>Arcticibacter</taxon>
    </lineage>
</organism>
<dbReference type="eggNOG" id="COG2345">
    <property type="taxonomic scope" value="Bacteria"/>
</dbReference>
<evidence type="ECO:0000313" key="1">
    <source>
        <dbReference type="EMBL" id="EOR95747.1"/>
    </source>
</evidence>
<keyword evidence="2" id="KW-1185">Reference proteome</keyword>
<comment type="caution">
    <text evidence="1">The sequence shown here is derived from an EMBL/GenBank/DDBJ whole genome shotgun (WGS) entry which is preliminary data.</text>
</comment>
<name>R9GV85_9SPHI</name>